<gene>
    <name evidence="3" type="ORF">HNP71_001448</name>
</gene>
<feature type="domain" description="Glycosyl transferase family 1" evidence="1">
    <location>
        <begin position="166"/>
        <end position="316"/>
    </location>
</feature>
<proteinExistence type="predicted"/>
<dbReference type="Pfam" id="PF00534">
    <property type="entry name" value="Glycos_transf_1"/>
    <property type="match status" value="1"/>
</dbReference>
<protein>
    <submittedName>
        <fullName evidence="3">Glycosyltransferase involved in cell wall biosynthesis</fullName>
    </submittedName>
</protein>
<dbReference type="GO" id="GO:0016757">
    <property type="term" value="F:glycosyltransferase activity"/>
    <property type="evidence" value="ECO:0007669"/>
    <property type="project" value="InterPro"/>
</dbReference>
<keyword evidence="4" id="KW-1185">Reference proteome</keyword>
<dbReference type="EMBL" id="JACHFJ010000005">
    <property type="protein sequence ID" value="MBB5373189.1"/>
    <property type="molecule type" value="Genomic_DNA"/>
</dbReference>
<evidence type="ECO:0000259" key="1">
    <source>
        <dbReference type="Pfam" id="PF00534"/>
    </source>
</evidence>
<dbReference type="CDD" id="cd03801">
    <property type="entry name" value="GT4_PimA-like"/>
    <property type="match status" value="1"/>
</dbReference>
<dbReference type="PANTHER" id="PTHR12526">
    <property type="entry name" value="GLYCOSYLTRANSFERASE"/>
    <property type="match status" value="1"/>
</dbReference>
<evidence type="ECO:0000313" key="3">
    <source>
        <dbReference type="EMBL" id="MBB5373189.1"/>
    </source>
</evidence>
<evidence type="ECO:0000259" key="2">
    <source>
        <dbReference type="Pfam" id="PF13439"/>
    </source>
</evidence>
<dbReference type="Pfam" id="PF13439">
    <property type="entry name" value="Glyco_transf_4"/>
    <property type="match status" value="1"/>
</dbReference>
<keyword evidence="3" id="KW-0808">Transferase</keyword>
<sequence>MRLLLVNHEFTITGASMVLFRLATYFREAGHEVHIFPVNPEDGPMKTRYEAAGIPVLASVVPREYDLALCNGICAAGQVQQIAPNVPVIWLVHEAEVALNLLLQHHQMIPAFAAASAIVYQSPYQAEVLRSFTYQLDPRKFHIIPNGVEVSEELPLARVPPKRRAFRVVQVASVEPRKRPGDLIRAVARSGLDAECIFCGRFYGLDDEALALAEAAPEQFRFTGEVEPVEALAWVLSADVFCLASGSETQGLAAYEAALLGRPLLLTDLPCYRDIFTHGRNCLVFPAGRADMLALTLAMYASSPELRAEMGEAAQRTARRFTNAAFYARFDALLTEVAALPRG</sequence>
<dbReference type="RefSeq" id="WP_183266209.1">
    <property type="nucleotide sequence ID" value="NZ_JACHFJ010000005.1"/>
</dbReference>
<organism evidence="3 4">
    <name type="scientific">Acidocella aromatica</name>
    <dbReference type="NCBI Taxonomy" id="1303579"/>
    <lineage>
        <taxon>Bacteria</taxon>
        <taxon>Pseudomonadati</taxon>
        <taxon>Pseudomonadota</taxon>
        <taxon>Alphaproteobacteria</taxon>
        <taxon>Acetobacterales</taxon>
        <taxon>Acidocellaceae</taxon>
        <taxon>Acidocella</taxon>
    </lineage>
</organism>
<evidence type="ECO:0000313" key="4">
    <source>
        <dbReference type="Proteomes" id="UP000553706"/>
    </source>
</evidence>
<dbReference type="Proteomes" id="UP000553706">
    <property type="component" value="Unassembled WGS sequence"/>
</dbReference>
<comment type="caution">
    <text evidence="3">The sequence shown here is derived from an EMBL/GenBank/DDBJ whole genome shotgun (WGS) entry which is preliminary data.</text>
</comment>
<dbReference type="InterPro" id="IPR001296">
    <property type="entry name" value="Glyco_trans_1"/>
</dbReference>
<dbReference type="AlphaFoldDB" id="A0A840VLY5"/>
<feature type="domain" description="Glycosyltransferase subfamily 4-like N-terminal" evidence="2">
    <location>
        <begin position="13"/>
        <end position="151"/>
    </location>
</feature>
<dbReference type="InterPro" id="IPR028098">
    <property type="entry name" value="Glyco_trans_4-like_N"/>
</dbReference>
<dbReference type="SUPFAM" id="SSF53756">
    <property type="entry name" value="UDP-Glycosyltransferase/glycogen phosphorylase"/>
    <property type="match status" value="1"/>
</dbReference>
<name>A0A840VLY5_9PROT</name>
<accession>A0A840VLY5</accession>
<reference evidence="3 4" key="1">
    <citation type="submission" date="2020-08" db="EMBL/GenBank/DDBJ databases">
        <title>Genomic Encyclopedia of Type Strains, Phase IV (KMG-IV): sequencing the most valuable type-strain genomes for metagenomic binning, comparative biology and taxonomic classification.</title>
        <authorList>
            <person name="Goeker M."/>
        </authorList>
    </citation>
    <scope>NUCLEOTIDE SEQUENCE [LARGE SCALE GENOMIC DNA]</scope>
    <source>
        <strain evidence="3 4">DSM 27026</strain>
    </source>
</reference>
<dbReference type="Gene3D" id="3.40.50.2000">
    <property type="entry name" value="Glycogen Phosphorylase B"/>
    <property type="match status" value="2"/>
</dbReference>